<dbReference type="PANTHER" id="PTHR11258">
    <property type="entry name" value="2-5 OLIGOADENYLATE SYNTHETASE"/>
    <property type="match status" value="1"/>
</dbReference>
<dbReference type="SUPFAM" id="SSF81631">
    <property type="entry name" value="PAP/OAS1 substrate-binding domain"/>
    <property type="match status" value="1"/>
</dbReference>
<feature type="domain" description="2'-5'-oligoadenylate synthetase 1" evidence="2">
    <location>
        <begin position="194"/>
        <end position="363"/>
    </location>
</feature>
<protein>
    <recommendedName>
        <fullName evidence="2">2'-5'-oligoadenylate synthetase 1 domain-containing protein</fullName>
    </recommendedName>
</protein>
<keyword evidence="4" id="KW-1185">Reference proteome</keyword>
<comment type="caution">
    <text evidence="3">The sequence shown here is derived from an EMBL/GenBank/DDBJ whole genome shotgun (WGS) entry which is preliminary data.</text>
</comment>
<evidence type="ECO:0000256" key="1">
    <source>
        <dbReference type="ARBA" id="ARBA00009526"/>
    </source>
</evidence>
<dbReference type="Gene3D" id="3.30.460.10">
    <property type="entry name" value="Beta Polymerase, domain 2"/>
    <property type="match status" value="1"/>
</dbReference>
<gene>
    <name evidence="3" type="ORF">PEVE_00044551</name>
</gene>
<evidence type="ECO:0000313" key="4">
    <source>
        <dbReference type="Proteomes" id="UP001159427"/>
    </source>
</evidence>
<accession>A0ABN8LUC0</accession>
<dbReference type="PANTHER" id="PTHR11258:SF11">
    <property type="entry name" value="C2H2-TYPE DOMAIN-CONTAINING PROTEIN"/>
    <property type="match status" value="1"/>
</dbReference>
<proteinExistence type="inferred from homology"/>
<evidence type="ECO:0000313" key="3">
    <source>
        <dbReference type="EMBL" id="CAH3018734.1"/>
    </source>
</evidence>
<dbReference type="Pfam" id="PF10421">
    <property type="entry name" value="OAS1_C"/>
    <property type="match status" value="1"/>
</dbReference>
<dbReference type="PROSITE" id="PS50152">
    <property type="entry name" value="25A_SYNTH_3"/>
    <property type="match status" value="1"/>
</dbReference>
<organism evidence="3 4">
    <name type="scientific">Porites evermanni</name>
    <dbReference type="NCBI Taxonomy" id="104178"/>
    <lineage>
        <taxon>Eukaryota</taxon>
        <taxon>Metazoa</taxon>
        <taxon>Cnidaria</taxon>
        <taxon>Anthozoa</taxon>
        <taxon>Hexacorallia</taxon>
        <taxon>Scleractinia</taxon>
        <taxon>Fungiina</taxon>
        <taxon>Poritidae</taxon>
        <taxon>Porites</taxon>
    </lineage>
</organism>
<dbReference type="InterPro" id="IPR043519">
    <property type="entry name" value="NT_sf"/>
</dbReference>
<sequence>MTGDIYCLYPFCKRKFQSQYKFTPRALKQHLENPGNWHETKGLLDRALSSVEVNIFIRDYLQPDKEFHNLYNDAIDSLYKELQRLLRDTLYGIHNLIEGGSIAKGTALKKHSDLDCVMVMKKIKNADQLSRKLPFILTDLESRLRRSWKGDPWKLKSIKKSTYLVQFKMSRYSEDVKVDLLPRFEANVGTDAERAEFYSQMMDDEENWEYYSAALVKLQVKFVTEPVERRPENLKNLIRLVKYWRKTYIPQTGHERLPPSYLLELLTIHAWEEAKCPKKFNVKIGFKAVMELLKNHSNLGVSWKDYYSKSILIENSDILHFSLEDPHVIDPANPTNNLYDAVDCWDEVEKVAKETMQKPLLSDVLRVTDNWN</sequence>
<evidence type="ECO:0000259" key="2">
    <source>
        <dbReference type="Pfam" id="PF10421"/>
    </source>
</evidence>
<dbReference type="InterPro" id="IPR018952">
    <property type="entry name" value="2-5-oligoAdlate_synth_1_dom2/C"/>
</dbReference>
<dbReference type="Proteomes" id="UP001159427">
    <property type="component" value="Unassembled WGS sequence"/>
</dbReference>
<reference evidence="3 4" key="1">
    <citation type="submission" date="2022-05" db="EMBL/GenBank/DDBJ databases">
        <authorList>
            <consortium name="Genoscope - CEA"/>
            <person name="William W."/>
        </authorList>
    </citation>
    <scope>NUCLEOTIDE SEQUENCE [LARGE SCALE GENOMIC DNA]</scope>
</reference>
<comment type="similarity">
    <text evidence="1">Belongs to the 2-5A synthase family.</text>
</comment>
<dbReference type="SUPFAM" id="SSF81301">
    <property type="entry name" value="Nucleotidyltransferase"/>
    <property type="match status" value="1"/>
</dbReference>
<dbReference type="Gene3D" id="1.10.1410.20">
    <property type="entry name" value="2'-5'-oligoadenylate synthetase 1, domain 2"/>
    <property type="match status" value="1"/>
</dbReference>
<name>A0ABN8LUC0_9CNID</name>
<dbReference type="EMBL" id="CALNXI010000095">
    <property type="protein sequence ID" value="CAH3018734.1"/>
    <property type="molecule type" value="Genomic_DNA"/>
</dbReference>